<protein>
    <recommendedName>
        <fullName evidence="3">DUF2515 domain-containing protein</fullName>
    </recommendedName>
</protein>
<keyword evidence="2" id="KW-1185">Reference proteome</keyword>
<dbReference type="Proteomes" id="UP000809829">
    <property type="component" value="Unassembled WGS sequence"/>
</dbReference>
<organism evidence="1 2">
    <name type="scientific">Priestia iocasae</name>
    <dbReference type="NCBI Taxonomy" id="2291674"/>
    <lineage>
        <taxon>Bacteria</taxon>
        <taxon>Bacillati</taxon>
        <taxon>Bacillota</taxon>
        <taxon>Bacilli</taxon>
        <taxon>Bacillales</taxon>
        <taxon>Bacillaceae</taxon>
        <taxon>Priestia</taxon>
    </lineage>
</organism>
<proteinExistence type="predicted"/>
<reference evidence="1 2" key="1">
    <citation type="submission" date="2021-01" db="EMBL/GenBank/DDBJ databases">
        <title>Genomic Encyclopedia of Type Strains, Phase IV (KMG-IV): sequencing the most valuable type-strain genomes for metagenomic binning, comparative biology and taxonomic classification.</title>
        <authorList>
            <person name="Goeker M."/>
        </authorList>
    </citation>
    <scope>NUCLEOTIDE SEQUENCE [LARGE SCALE GENOMIC DNA]</scope>
    <source>
        <strain evidence="1 2">DSM 104297</strain>
    </source>
</reference>
<dbReference type="EMBL" id="JAFBFC010000003">
    <property type="protein sequence ID" value="MBM7703173.1"/>
    <property type="molecule type" value="Genomic_DNA"/>
</dbReference>
<sequence>MLPHILKDLFKKDKVQSQIVADEPTISSLKQAASHKLTISSSKTITLIGEDVEVMKDIRAQTLLHNRDNLSRTNAYLQFFKRNPEIHWAFLAHLVSRNGGYHMTDLKGGLVEHVLSVPRKKSYFSFLERANALIFHDAYPQLLLYEKSKQRKKNLFHLLPAFHVSVFMQIIWSYYMQVRNDSLLTLALIINEQHYIDQRVIHHPTYQKDVMDTWQFTLQELLGFTRVLLPYYDKQNLKLTGVTVQQFDSVNKRIHVGKMLYSLLFSHSSVFKGAAQFANMHTHTASRSDYAPDFFSTSKKEKRIYSPSLQTAWPIVHHSFFDQHDWFNHISIMDELRRMPMTNLIDLTNEYMSKLTPLLLLSREDSDLM</sequence>
<dbReference type="InterPro" id="IPR019658">
    <property type="entry name" value="DUF2515"/>
</dbReference>
<evidence type="ECO:0008006" key="3">
    <source>
        <dbReference type="Google" id="ProtNLM"/>
    </source>
</evidence>
<gene>
    <name evidence="1" type="ORF">JOC83_002020</name>
</gene>
<dbReference type="Pfam" id="PF10720">
    <property type="entry name" value="DUF2515"/>
    <property type="match status" value="1"/>
</dbReference>
<dbReference type="RefSeq" id="WP_205186722.1">
    <property type="nucleotide sequence ID" value="NZ_JAFBFC010000003.1"/>
</dbReference>
<name>A0ABS2QVE5_9BACI</name>
<accession>A0ABS2QVE5</accession>
<comment type="caution">
    <text evidence="1">The sequence shown here is derived from an EMBL/GenBank/DDBJ whole genome shotgun (WGS) entry which is preliminary data.</text>
</comment>
<evidence type="ECO:0000313" key="2">
    <source>
        <dbReference type="Proteomes" id="UP000809829"/>
    </source>
</evidence>
<evidence type="ECO:0000313" key="1">
    <source>
        <dbReference type="EMBL" id="MBM7703173.1"/>
    </source>
</evidence>